<dbReference type="EMBL" id="JAPEQW010000071">
    <property type="protein sequence ID" value="MCW8041253.1"/>
    <property type="molecule type" value="Genomic_DNA"/>
</dbReference>
<reference evidence="1 2" key="1">
    <citation type="submission" date="2022-11" db="EMBL/GenBank/DDBJ databases">
        <title>Acinetobacter entericus sp. nov., isolated from the gut of the plastic-eating larvae of the Coleoptera insect Zophobas atratus.</title>
        <authorList>
            <person name="Dong X."/>
            <person name="Yang Y."/>
        </authorList>
    </citation>
    <scope>NUCLEOTIDE SEQUENCE [LARGE SCALE GENOMIC DNA]</scope>
    <source>
        <strain evidence="1 2">BIT-DXN8</strain>
    </source>
</reference>
<name>A0ABT3NNX2_9GAMM</name>
<dbReference type="RefSeq" id="WP_265466241.1">
    <property type="nucleotide sequence ID" value="NZ_JAPEQW010000071.1"/>
</dbReference>
<protein>
    <submittedName>
        <fullName evidence="1">Uncharacterized protein</fullName>
    </submittedName>
</protein>
<evidence type="ECO:0000313" key="1">
    <source>
        <dbReference type="EMBL" id="MCW8041253.1"/>
    </source>
</evidence>
<sequence length="76" mass="8429">ILWNKPLTIGLCNKAYLVKNLASLYVRASLLKSDLASLSLYKVERFSSSEDSNSSASFKASALLSFECFRCANLLF</sequence>
<gene>
    <name evidence="1" type="ORF">OKC24_19245</name>
</gene>
<accession>A0ABT3NNX2</accession>
<feature type="non-terminal residue" evidence="1">
    <location>
        <position position="1"/>
    </location>
</feature>
<organism evidence="1 2">
    <name type="scientific">Acinetobacter entericus</name>
    <dbReference type="NCBI Taxonomy" id="2989714"/>
    <lineage>
        <taxon>Bacteria</taxon>
        <taxon>Pseudomonadati</taxon>
        <taxon>Pseudomonadota</taxon>
        <taxon>Gammaproteobacteria</taxon>
        <taxon>Moraxellales</taxon>
        <taxon>Moraxellaceae</taxon>
        <taxon>Acinetobacter</taxon>
    </lineage>
</organism>
<evidence type="ECO:0000313" key="2">
    <source>
        <dbReference type="Proteomes" id="UP001209682"/>
    </source>
</evidence>
<keyword evidence="2" id="KW-1185">Reference proteome</keyword>
<proteinExistence type="predicted"/>
<dbReference type="Proteomes" id="UP001209682">
    <property type="component" value="Unassembled WGS sequence"/>
</dbReference>
<comment type="caution">
    <text evidence="1">The sequence shown here is derived from an EMBL/GenBank/DDBJ whole genome shotgun (WGS) entry which is preliminary data.</text>
</comment>